<evidence type="ECO:0000313" key="2">
    <source>
        <dbReference type="EMBL" id="CAL4203917.1"/>
    </source>
</evidence>
<dbReference type="EMBL" id="CAXKWB010079704">
    <property type="protein sequence ID" value="CAL4203917.1"/>
    <property type="molecule type" value="Genomic_DNA"/>
</dbReference>
<organism evidence="2 3">
    <name type="scientific">Meganyctiphanes norvegica</name>
    <name type="common">Northern krill</name>
    <name type="synonym">Thysanopoda norvegica</name>
    <dbReference type="NCBI Taxonomy" id="48144"/>
    <lineage>
        <taxon>Eukaryota</taxon>
        <taxon>Metazoa</taxon>
        <taxon>Ecdysozoa</taxon>
        <taxon>Arthropoda</taxon>
        <taxon>Crustacea</taxon>
        <taxon>Multicrustacea</taxon>
        <taxon>Malacostraca</taxon>
        <taxon>Eumalacostraca</taxon>
        <taxon>Eucarida</taxon>
        <taxon>Euphausiacea</taxon>
        <taxon>Euphausiidae</taxon>
        <taxon>Meganyctiphanes</taxon>
    </lineage>
</organism>
<name>A0AAV2SHY0_MEGNR</name>
<dbReference type="Proteomes" id="UP001497623">
    <property type="component" value="Unassembled WGS sequence"/>
</dbReference>
<dbReference type="AlphaFoldDB" id="A0AAV2SHY0"/>
<accession>A0AAV2SHY0</accession>
<feature type="compositionally biased region" description="Basic and acidic residues" evidence="1">
    <location>
        <begin position="122"/>
        <end position="135"/>
    </location>
</feature>
<sequence length="144" mass="16503">GKLEGHHHIDDSEEMFILKKLGLLKNETKNDEHKKAEHASPHTSSRDHVQFSTRKSQDSEEEEKSHKESLIHKENFSKTNKHDIEGPMTTEQFMALYEKELQGFFMKFMGVMSKAEIGGVNIERRSDSSSKETETGSRTNVLQA</sequence>
<reference evidence="2 3" key="1">
    <citation type="submission" date="2024-05" db="EMBL/GenBank/DDBJ databases">
        <authorList>
            <person name="Wallberg A."/>
        </authorList>
    </citation>
    <scope>NUCLEOTIDE SEQUENCE [LARGE SCALE GENOMIC DNA]</scope>
</reference>
<feature type="region of interest" description="Disordered" evidence="1">
    <location>
        <begin position="28"/>
        <end position="85"/>
    </location>
</feature>
<evidence type="ECO:0000313" key="3">
    <source>
        <dbReference type="Proteomes" id="UP001497623"/>
    </source>
</evidence>
<gene>
    <name evidence="2" type="ORF">MNOR_LOCUS37820</name>
</gene>
<feature type="region of interest" description="Disordered" evidence="1">
    <location>
        <begin position="119"/>
        <end position="144"/>
    </location>
</feature>
<comment type="caution">
    <text evidence="2">The sequence shown here is derived from an EMBL/GenBank/DDBJ whole genome shotgun (WGS) entry which is preliminary data.</text>
</comment>
<evidence type="ECO:0000256" key="1">
    <source>
        <dbReference type="SAM" id="MobiDB-lite"/>
    </source>
</evidence>
<protein>
    <submittedName>
        <fullName evidence="2">Uncharacterized protein</fullName>
    </submittedName>
</protein>
<proteinExistence type="predicted"/>
<feature type="non-terminal residue" evidence="2">
    <location>
        <position position="1"/>
    </location>
</feature>
<keyword evidence="3" id="KW-1185">Reference proteome</keyword>